<dbReference type="EMBL" id="WMLF01000068">
    <property type="protein sequence ID" value="MBB1243349.1"/>
    <property type="molecule type" value="Genomic_DNA"/>
</dbReference>
<dbReference type="NCBIfam" id="TIGR03954">
    <property type="entry name" value="integ_memb_HG"/>
    <property type="match status" value="1"/>
</dbReference>
<evidence type="ECO:0000313" key="9">
    <source>
        <dbReference type="Proteomes" id="UP000766698"/>
    </source>
</evidence>
<feature type="transmembrane region" description="Helical" evidence="6">
    <location>
        <begin position="70"/>
        <end position="89"/>
    </location>
</feature>
<evidence type="ECO:0000256" key="2">
    <source>
        <dbReference type="ARBA" id="ARBA00022475"/>
    </source>
</evidence>
<accession>A0ABR6EDE2</accession>
<sequence>MDPKTVSALNRLRLVSMPEAISWLLLIVSSVLKRTTDFNAVPVVGAVHGFLFIAYVLVWLDAWNRAKWPLGRAALYFGLSIVPGGGFYAEKLLRREVAEATRATEPVTGEPQPAANR</sequence>
<evidence type="ECO:0000256" key="3">
    <source>
        <dbReference type="ARBA" id="ARBA00022692"/>
    </source>
</evidence>
<evidence type="ECO:0000259" key="7">
    <source>
        <dbReference type="Pfam" id="PF12823"/>
    </source>
</evidence>
<dbReference type="PANTHER" id="PTHR40077">
    <property type="entry name" value="MEMBRANE PROTEIN-RELATED"/>
    <property type="match status" value="1"/>
</dbReference>
<evidence type="ECO:0000256" key="4">
    <source>
        <dbReference type="ARBA" id="ARBA00022989"/>
    </source>
</evidence>
<keyword evidence="5 6" id="KW-0472">Membrane</keyword>
<evidence type="ECO:0000256" key="5">
    <source>
        <dbReference type="ARBA" id="ARBA00023136"/>
    </source>
</evidence>
<keyword evidence="3 6" id="KW-0812">Transmembrane</keyword>
<dbReference type="RefSeq" id="WP_182854745.1">
    <property type="nucleotide sequence ID" value="NZ_WMLF01000068.1"/>
</dbReference>
<dbReference type="InterPro" id="IPR023845">
    <property type="entry name" value="DUF3817_TM"/>
</dbReference>
<dbReference type="Pfam" id="PF12823">
    <property type="entry name" value="DUF3817"/>
    <property type="match status" value="1"/>
</dbReference>
<protein>
    <submittedName>
        <fullName evidence="8">DUF3817 domain-containing protein</fullName>
    </submittedName>
</protein>
<dbReference type="PANTHER" id="PTHR40077:SF1">
    <property type="entry name" value="MEMBRANE PROTEIN"/>
    <property type="match status" value="1"/>
</dbReference>
<keyword evidence="4 6" id="KW-1133">Transmembrane helix</keyword>
<proteinExistence type="predicted"/>
<gene>
    <name evidence="8" type="ORF">GL263_07200</name>
</gene>
<evidence type="ECO:0000256" key="6">
    <source>
        <dbReference type="SAM" id="Phobius"/>
    </source>
</evidence>
<dbReference type="Proteomes" id="UP000766698">
    <property type="component" value="Unassembled WGS sequence"/>
</dbReference>
<name>A0ABR6EDE2_9ACTN</name>
<evidence type="ECO:0000313" key="8">
    <source>
        <dbReference type="EMBL" id="MBB1243349.1"/>
    </source>
</evidence>
<evidence type="ECO:0000256" key="1">
    <source>
        <dbReference type="ARBA" id="ARBA00004651"/>
    </source>
</evidence>
<keyword evidence="2" id="KW-1003">Cell membrane</keyword>
<organism evidence="8 9">
    <name type="scientific">Streptomyces durbertensis</name>
    <dbReference type="NCBI Taxonomy" id="2448886"/>
    <lineage>
        <taxon>Bacteria</taxon>
        <taxon>Bacillati</taxon>
        <taxon>Actinomycetota</taxon>
        <taxon>Actinomycetes</taxon>
        <taxon>Kitasatosporales</taxon>
        <taxon>Streptomycetaceae</taxon>
        <taxon>Streptomyces</taxon>
    </lineage>
</organism>
<feature type="transmembrane region" description="Helical" evidence="6">
    <location>
        <begin position="38"/>
        <end position="58"/>
    </location>
</feature>
<keyword evidence="9" id="KW-1185">Reference proteome</keyword>
<reference evidence="9" key="1">
    <citation type="journal article" date="2020" name="Syst. Appl. Microbiol.">
        <title>Streptomyces alkaliterrae sp. nov., isolated from an alkaline soil, and emended descriptions of Streptomyces alkaliphilus, Streptomyces calidiresistens and Streptomyces durbertensis.</title>
        <authorList>
            <person name="Swiecimska M."/>
            <person name="Golinska P."/>
            <person name="Nouioui I."/>
            <person name="Wypij M."/>
            <person name="Rai M."/>
            <person name="Sangal V."/>
            <person name="Goodfellow M."/>
        </authorList>
    </citation>
    <scope>NUCLEOTIDE SEQUENCE [LARGE SCALE GENOMIC DNA]</scope>
    <source>
        <strain evidence="9">DSM 104538</strain>
    </source>
</reference>
<feature type="domain" description="DUF3817" evidence="7">
    <location>
        <begin position="9"/>
        <end position="95"/>
    </location>
</feature>
<comment type="caution">
    <text evidence="8">The sequence shown here is derived from an EMBL/GenBank/DDBJ whole genome shotgun (WGS) entry which is preliminary data.</text>
</comment>
<comment type="subcellular location">
    <subcellularLocation>
        <location evidence="1">Cell membrane</location>
        <topology evidence="1">Multi-pass membrane protein</topology>
    </subcellularLocation>
</comment>